<protein>
    <submittedName>
        <fullName evidence="6">Membrane protein required for colicin V production</fullName>
    </submittedName>
</protein>
<keyword evidence="3 5" id="KW-1133">Transmembrane helix</keyword>
<comment type="subcellular location">
    <subcellularLocation>
        <location evidence="1">Membrane</location>
        <topology evidence="1">Multi-pass membrane protein</topology>
    </subcellularLocation>
</comment>
<keyword evidence="2 5" id="KW-0812">Transmembrane</keyword>
<evidence type="ECO:0000256" key="3">
    <source>
        <dbReference type="ARBA" id="ARBA00022989"/>
    </source>
</evidence>
<dbReference type="Pfam" id="PF02674">
    <property type="entry name" value="Colicin_V"/>
    <property type="match status" value="1"/>
</dbReference>
<reference evidence="6 7" key="1">
    <citation type="journal article" date="2015" name="Stand. Genomic Sci.">
        <title>Genomic Encyclopedia of Bacterial and Archaeal Type Strains, Phase III: the genomes of soil and plant-associated and newly described type strains.</title>
        <authorList>
            <person name="Whitman W.B."/>
            <person name="Woyke T."/>
            <person name="Klenk H.P."/>
            <person name="Zhou Y."/>
            <person name="Lilburn T.G."/>
            <person name="Beck B.J."/>
            <person name="De Vos P."/>
            <person name="Vandamme P."/>
            <person name="Eisen J.A."/>
            <person name="Garrity G."/>
            <person name="Hugenholtz P."/>
            <person name="Kyrpides N.C."/>
        </authorList>
    </citation>
    <scope>NUCLEOTIDE SEQUENCE [LARGE SCALE GENOMIC DNA]</scope>
    <source>
        <strain evidence="6 7">CGMCC 1.7270</strain>
    </source>
</reference>
<dbReference type="Proteomes" id="UP000319848">
    <property type="component" value="Unassembled WGS sequence"/>
</dbReference>
<evidence type="ECO:0000313" key="6">
    <source>
        <dbReference type="EMBL" id="TWI09308.1"/>
    </source>
</evidence>
<feature type="transmembrane region" description="Helical" evidence="5">
    <location>
        <begin position="26"/>
        <end position="45"/>
    </location>
</feature>
<name>A0A562LP06_9FLAO</name>
<feature type="transmembrane region" description="Helical" evidence="5">
    <location>
        <begin position="51"/>
        <end position="73"/>
    </location>
</feature>
<dbReference type="InterPro" id="IPR003825">
    <property type="entry name" value="Colicin-V_CvpA"/>
</dbReference>
<keyword evidence="4 5" id="KW-0472">Membrane</keyword>
<comment type="caution">
    <text evidence="6">The sequence shown here is derived from an EMBL/GenBank/DDBJ whole genome shotgun (WGS) entry which is preliminary data.</text>
</comment>
<keyword evidence="7" id="KW-1185">Reference proteome</keyword>
<evidence type="ECO:0000256" key="4">
    <source>
        <dbReference type="ARBA" id="ARBA00023136"/>
    </source>
</evidence>
<dbReference type="AlphaFoldDB" id="A0A562LP06"/>
<accession>A0A562LP06</accession>
<sequence length="233" mass="25773">MSPFFIKLICKDTKLQTENRNLNKSLFFLFFTFPCISFCSAIFALSSIFYFIFSITMGFIDIVLAALLVFGLIKGLRNGLFVELASLISLFVGIYVAIKFSYLVRSAVGSVVSWSPKTIQVTAFVLTLIVVVVAIHLLAKMLTGVANFAFVGWLNTLGGGLFAVIKTVLILGVVLSLFQKVNLNNMLISKETQENSLLFNPILKTSEFLLPVLTDWFADLKESVVANSESTEH</sequence>
<evidence type="ECO:0000256" key="1">
    <source>
        <dbReference type="ARBA" id="ARBA00004141"/>
    </source>
</evidence>
<dbReference type="PANTHER" id="PTHR37306">
    <property type="entry name" value="COLICIN V PRODUCTION PROTEIN"/>
    <property type="match status" value="1"/>
</dbReference>
<feature type="transmembrane region" description="Helical" evidence="5">
    <location>
        <begin position="151"/>
        <end position="178"/>
    </location>
</feature>
<dbReference type="STRING" id="1341154.FCR2A7T_19510"/>
<dbReference type="GO" id="GO:0016020">
    <property type="term" value="C:membrane"/>
    <property type="evidence" value="ECO:0007669"/>
    <property type="project" value="UniProtKB-SubCell"/>
</dbReference>
<gene>
    <name evidence="6" type="ORF">IP98_02469</name>
</gene>
<feature type="transmembrane region" description="Helical" evidence="5">
    <location>
        <begin position="118"/>
        <end position="139"/>
    </location>
</feature>
<dbReference type="EMBL" id="VLKQ01000012">
    <property type="protein sequence ID" value="TWI09308.1"/>
    <property type="molecule type" value="Genomic_DNA"/>
</dbReference>
<evidence type="ECO:0000256" key="2">
    <source>
        <dbReference type="ARBA" id="ARBA00022692"/>
    </source>
</evidence>
<evidence type="ECO:0000313" key="7">
    <source>
        <dbReference type="Proteomes" id="UP000319848"/>
    </source>
</evidence>
<evidence type="ECO:0000256" key="5">
    <source>
        <dbReference type="SAM" id="Phobius"/>
    </source>
</evidence>
<feature type="transmembrane region" description="Helical" evidence="5">
    <location>
        <begin position="80"/>
        <end position="98"/>
    </location>
</feature>
<dbReference type="PANTHER" id="PTHR37306:SF1">
    <property type="entry name" value="COLICIN V PRODUCTION PROTEIN"/>
    <property type="match status" value="1"/>
</dbReference>
<organism evidence="6 7">
    <name type="scientific">Flavobacterium cauense R2A-7</name>
    <dbReference type="NCBI Taxonomy" id="1341154"/>
    <lineage>
        <taxon>Bacteria</taxon>
        <taxon>Pseudomonadati</taxon>
        <taxon>Bacteroidota</taxon>
        <taxon>Flavobacteriia</taxon>
        <taxon>Flavobacteriales</taxon>
        <taxon>Flavobacteriaceae</taxon>
        <taxon>Flavobacterium</taxon>
    </lineage>
</organism>
<proteinExistence type="predicted"/>
<dbReference type="GO" id="GO:0009403">
    <property type="term" value="P:toxin biosynthetic process"/>
    <property type="evidence" value="ECO:0007669"/>
    <property type="project" value="InterPro"/>
</dbReference>